<dbReference type="EMBL" id="KB312171">
    <property type="protein sequence ID" value="ELT87768.1"/>
    <property type="molecule type" value="Genomic_DNA"/>
</dbReference>
<dbReference type="EMBL" id="AMQN01003583">
    <property type="status" value="NOT_ANNOTATED_CDS"/>
    <property type="molecule type" value="Genomic_DNA"/>
</dbReference>
<dbReference type="InterPro" id="IPR038050">
    <property type="entry name" value="Neuro_actylchol_rec"/>
</dbReference>
<comment type="caution">
    <text evidence="3">Lacks conserved residue(s) required for the propagation of feature annotation.</text>
</comment>
<comment type="subcellular location">
    <subcellularLocation>
        <location evidence="1">Membrane</location>
        <topology evidence="1">Multi-pass membrane protein</topology>
    </subcellularLocation>
</comment>
<feature type="domain" description="Neurotransmitter-gated ion-channel ligand-binding" evidence="4">
    <location>
        <begin position="7"/>
        <end position="216"/>
    </location>
</feature>
<dbReference type="OMA" id="VISKTHN"/>
<dbReference type="Gene3D" id="1.20.58.390">
    <property type="entry name" value="Neurotransmitter-gated ion-channel transmembrane domain"/>
    <property type="match status" value="1"/>
</dbReference>
<keyword evidence="3" id="KW-0407">Ion channel</keyword>
<dbReference type="InterPro" id="IPR006202">
    <property type="entry name" value="Neur_chan_lig-bd"/>
</dbReference>
<feature type="non-terminal residue" evidence="5">
    <location>
        <position position="1"/>
    </location>
</feature>
<reference evidence="6" key="3">
    <citation type="submission" date="2015-06" db="UniProtKB">
        <authorList>
            <consortium name="EnsemblMetazoa"/>
        </authorList>
    </citation>
    <scope>IDENTIFICATION</scope>
</reference>
<sequence length="250" mass="28757">ANSGVSTLIDDLLKNYDVDARPVSNWTESVHVFLQMSLIQVLSLDSIQQTMQTNIWVRAYWTDVNLRWDPQEYGGIDEITLTPSRIWTPDIVVYESYVYNVVLTPTTDHLDLFRVNVSPDGKLGWYMPLVLSTSCKLNLDQFPWDEQKCHLKYGSWSQPARRLDVFNFSSGIDLTGYQENGEWDLQGVDVRKHSQPSPFNADTYPFLVLTINLKRKASYYMINFVMPTGLVMLSMIMMHLLPDESGEKVS</sequence>
<feature type="transmembrane region" description="Helical" evidence="3">
    <location>
        <begin position="219"/>
        <end position="241"/>
    </location>
</feature>
<dbReference type="PRINTS" id="PR00252">
    <property type="entry name" value="NRIONCHANNEL"/>
</dbReference>
<evidence type="ECO:0000256" key="2">
    <source>
        <dbReference type="ARBA" id="ARBA00023136"/>
    </source>
</evidence>
<dbReference type="PANTHER" id="PTHR18945">
    <property type="entry name" value="NEUROTRANSMITTER GATED ION CHANNEL"/>
    <property type="match status" value="1"/>
</dbReference>
<dbReference type="PROSITE" id="PS00236">
    <property type="entry name" value="NEUROTR_ION_CHANNEL"/>
    <property type="match status" value="1"/>
</dbReference>
<feature type="non-terminal residue" evidence="5">
    <location>
        <position position="250"/>
    </location>
</feature>
<protein>
    <recommendedName>
        <fullName evidence="4">Neurotransmitter-gated ion-channel ligand-binding domain-containing protein</fullName>
    </recommendedName>
</protein>
<dbReference type="InterPro" id="IPR018000">
    <property type="entry name" value="Neurotransmitter_ion_chnl_CS"/>
</dbReference>
<evidence type="ECO:0000313" key="6">
    <source>
        <dbReference type="EnsemblMetazoa" id="CapteP65079"/>
    </source>
</evidence>
<keyword evidence="3" id="KW-1133">Transmembrane helix</keyword>
<dbReference type="SUPFAM" id="SSF63712">
    <property type="entry name" value="Nicotinic receptor ligand binding domain-like"/>
    <property type="match status" value="1"/>
</dbReference>
<dbReference type="FunFam" id="2.70.170.10:FF:000030">
    <property type="entry name" value="AcetylCholine Receptor"/>
    <property type="match status" value="1"/>
</dbReference>
<dbReference type="Gene3D" id="2.70.170.10">
    <property type="entry name" value="Neurotransmitter-gated ion-channel ligand-binding domain"/>
    <property type="match status" value="1"/>
</dbReference>
<dbReference type="InterPro" id="IPR006201">
    <property type="entry name" value="Neur_channel"/>
</dbReference>
<keyword evidence="3" id="KW-0812">Transmembrane</keyword>
<evidence type="ECO:0000256" key="1">
    <source>
        <dbReference type="ARBA" id="ARBA00004141"/>
    </source>
</evidence>
<name>R7T4E4_CAPTE</name>
<reference evidence="7" key="1">
    <citation type="submission" date="2012-12" db="EMBL/GenBank/DDBJ databases">
        <authorList>
            <person name="Hellsten U."/>
            <person name="Grimwood J."/>
            <person name="Chapman J.A."/>
            <person name="Shapiro H."/>
            <person name="Aerts A."/>
            <person name="Otillar R.P."/>
            <person name="Terry A.Y."/>
            <person name="Boore J.L."/>
            <person name="Simakov O."/>
            <person name="Marletaz F."/>
            <person name="Cho S.-J."/>
            <person name="Edsinger-Gonzales E."/>
            <person name="Havlak P."/>
            <person name="Kuo D.-H."/>
            <person name="Larsson T."/>
            <person name="Lv J."/>
            <person name="Arendt D."/>
            <person name="Savage R."/>
            <person name="Osoegawa K."/>
            <person name="de Jong P."/>
            <person name="Lindberg D.R."/>
            <person name="Seaver E.C."/>
            <person name="Weisblat D.A."/>
            <person name="Putnam N.H."/>
            <person name="Grigoriev I.V."/>
            <person name="Rokhsar D.S."/>
        </authorList>
    </citation>
    <scope>NUCLEOTIDE SEQUENCE</scope>
    <source>
        <strain evidence="7">I ESC-2004</strain>
    </source>
</reference>
<dbReference type="EnsemblMetazoa" id="CapteT65079">
    <property type="protein sequence ID" value="CapteP65079"/>
    <property type="gene ID" value="CapteG65079"/>
</dbReference>
<evidence type="ECO:0000313" key="5">
    <source>
        <dbReference type="EMBL" id="ELT87768.1"/>
    </source>
</evidence>
<dbReference type="STRING" id="283909.R7T4E4"/>
<keyword evidence="3" id="KW-0406">Ion transport</keyword>
<organism evidence="5">
    <name type="scientific">Capitella teleta</name>
    <name type="common">Polychaete worm</name>
    <dbReference type="NCBI Taxonomy" id="283909"/>
    <lineage>
        <taxon>Eukaryota</taxon>
        <taxon>Metazoa</taxon>
        <taxon>Spiralia</taxon>
        <taxon>Lophotrochozoa</taxon>
        <taxon>Annelida</taxon>
        <taxon>Polychaeta</taxon>
        <taxon>Sedentaria</taxon>
        <taxon>Scolecida</taxon>
        <taxon>Capitellidae</taxon>
        <taxon>Capitella</taxon>
    </lineage>
</organism>
<keyword evidence="2 3" id="KW-0472">Membrane</keyword>
<proteinExistence type="inferred from homology"/>
<dbReference type="InterPro" id="IPR036734">
    <property type="entry name" value="Neur_chan_lig-bd_sf"/>
</dbReference>
<dbReference type="CDD" id="cd18997">
    <property type="entry name" value="LGIC_ECD_nAChR"/>
    <property type="match status" value="1"/>
</dbReference>
<dbReference type="Proteomes" id="UP000014760">
    <property type="component" value="Unassembled WGS sequence"/>
</dbReference>
<dbReference type="HOGENOM" id="CLU_018074_2_2_1"/>
<dbReference type="AlphaFoldDB" id="R7T4E4"/>
<gene>
    <name evidence="5" type="ORF">CAPTEDRAFT_65079</name>
</gene>
<reference evidence="5 7" key="2">
    <citation type="journal article" date="2013" name="Nature">
        <title>Insights into bilaterian evolution from three spiralian genomes.</title>
        <authorList>
            <person name="Simakov O."/>
            <person name="Marletaz F."/>
            <person name="Cho S.J."/>
            <person name="Edsinger-Gonzales E."/>
            <person name="Havlak P."/>
            <person name="Hellsten U."/>
            <person name="Kuo D.H."/>
            <person name="Larsson T."/>
            <person name="Lv J."/>
            <person name="Arendt D."/>
            <person name="Savage R."/>
            <person name="Osoegawa K."/>
            <person name="de Jong P."/>
            <person name="Grimwood J."/>
            <person name="Chapman J.A."/>
            <person name="Shapiro H."/>
            <person name="Aerts A."/>
            <person name="Otillar R.P."/>
            <person name="Terry A.Y."/>
            <person name="Boore J.L."/>
            <person name="Grigoriev I.V."/>
            <person name="Lindberg D.R."/>
            <person name="Seaver E.C."/>
            <person name="Weisblat D.A."/>
            <person name="Putnam N.H."/>
            <person name="Rokhsar D.S."/>
        </authorList>
    </citation>
    <scope>NUCLEOTIDE SEQUENCE</scope>
    <source>
        <strain evidence="5 7">I ESC-2004</strain>
    </source>
</reference>
<dbReference type="GO" id="GO:0004888">
    <property type="term" value="F:transmembrane signaling receptor activity"/>
    <property type="evidence" value="ECO:0007669"/>
    <property type="project" value="InterPro"/>
</dbReference>
<keyword evidence="3" id="KW-0813">Transport</keyword>
<dbReference type="OrthoDB" id="6160691at2759"/>
<evidence type="ECO:0000256" key="3">
    <source>
        <dbReference type="RuleBase" id="RU000687"/>
    </source>
</evidence>
<accession>R7T4E4</accession>
<evidence type="ECO:0000259" key="4">
    <source>
        <dbReference type="Pfam" id="PF02931"/>
    </source>
</evidence>
<dbReference type="GO" id="GO:0016020">
    <property type="term" value="C:membrane"/>
    <property type="evidence" value="ECO:0007669"/>
    <property type="project" value="UniProtKB-SubCell"/>
</dbReference>
<comment type="similarity">
    <text evidence="3">Belongs to the ligand-gated ion channel (TC 1.A.9) family.</text>
</comment>
<dbReference type="Pfam" id="PF02931">
    <property type="entry name" value="Neur_chan_LBD"/>
    <property type="match status" value="1"/>
</dbReference>
<keyword evidence="7" id="KW-1185">Reference proteome</keyword>
<dbReference type="GO" id="GO:0005230">
    <property type="term" value="F:extracellular ligand-gated monoatomic ion channel activity"/>
    <property type="evidence" value="ECO:0007669"/>
    <property type="project" value="InterPro"/>
</dbReference>
<evidence type="ECO:0000313" key="7">
    <source>
        <dbReference type="Proteomes" id="UP000014760"/>
    </source>
</evidence>